<sequence length="63" mass="6615">MLSAQQTGEDGLGQEKTTYGSAVSLKAKKVTTTRNSTLKITGMSTGTSWIVNVVVKPGESVLQ</sequence>
<name>A0A383CJG7_9ZZZZ</name>
<reference evidence="1" key="1">
    <citation type="submission" date="2018-05" db="EMBL/GenBank/DDBJ databases">
        <authorList>
            <person name="Lanie J.A."/>
            <person name="Ng W.-L."/>
            <person name="Kazmierczak K.M."/>
            <person name="Andrzejewski T.M."/>
            <person name="Davidsen T.M."/>
            <person name="Wayne K.J."/>
            <person name="Tettelin H."/>
            <person name="Glass J.I."/>
            <person name="Rusch D."/>
            <person name="Podicherti R."/>
            <person name="Tsui H.-C.T."/>
            <person name="Winkler M.E."/>
        </authorList>
    </citation>
    <scope>NUCLEOTIDE SEQUENCE</scope>
</reference>
<feature type="non-terminal residue" evidence="1">
    <location>
        <position position="63"/>
    </location>
</feature>
<dbReference type="EMBL" id="UINC01209488">
    <property type="protein sequence ID" value="SVE32527.1"/>
    <property type="molecule type" value="Genomic_DNA"/>
</dbReference>
<evidence type="ECO:0000313" key="1">
    <source>
        <dbReference type="EMBL" id="SVE32527.1"/>
    </source>
</evidence>
<accession>A0A383CJG7</accession>
<organism evidence="1">
    <name type="scientific">marine metagenome</name>
    <dbReference type="NCBI Taxonomy" id="408172"/>
    <lineage>
        <taxon>unclassified sequences</taxon>
        <taxon>metagenomes</taxon>
        <taxon>ecological metagenomes</taxon>
    </lineage>
</organism>
<protein>
    <submittedName>
        <fullName evidence="1">Uncharacterized protein</fullName>
    </submittedName>
</protein>
<dbReference type="AlphaFoldDB" id="A0A383CJG7"/>
<gene>
    <name evidence="1" type="ORF">METZ01_LOCUS485381</name>
</gene>
<proteinExistence type="predicted"/>